<keyword evidence="4" id="KW-0511">Multifunctional enzyme</keyword>
<evidence type="ECO:0000313" key="7">
    <source>
        <dbReference type="EMBL" id="KAK6145803.1"/>
    </source>
</evidence>
<dbReference type="SUPFAM" id="SSF53335">
    <property type="entry name" value="S-adenosyl-L-methionine-dependent methyltransferases"/>
    <property type="match status" value="2"/>
</dbReference>
<dbReference type="EMBL" id="JABTTQ020000011">
    <property type="protein sequence ID" value="KAK6145803.1"/>
    <property type="molecule type" value="Genomic_DNA"/>
</dbReference>
<comment type="similarity">
    <text evidence="1">Belongs to the methyltransferase superfamily.</text>
</comment>
<dbReference type="InterPro" id="IPR051419">
    <property type="entry name" value="Lys/N-term_MeTrsfase_sf"/>
</dbReference>
<proteinExistence type="inferred from homology"/>
<keyword evidence="3" id="KW-0808">Transferase</keyword>
<accession>A0ABR0WG33</accession>
<comment type="caution">
    <text evidence="7">The sequence shown here is derived from an EMBL/GenBank/DDBJ whole genome shotgun (WGS) entry which is preliminary data.</text>
</comment>
<sequence>MGGNLIEEYAGNSDSVSKEHWDLFFTKGGCDESLEWYAEWPQLQGLITSYLVFPSSSSQHPESSEDPPPTAVPSEELSILVPGCGNSRLSEHLYDAGFTNITNVDFSKVVISHMIRGNVRERPLMKWRVMDMRFMEFEKETFDAILDKGGLDNLMDPEVGREFGIRYLSQVKRSLKDGGKYICVTLAEPGVLDLLFRKFCFGWKLILHAIALEPRDREQAFMVVAEKLVSTVVSHISLFLDEYSAERHGYRADKFNEALEREKMVRTGFSIASDVFIPLEDLILVTKANLTELEPGRRVKFILGEIYFAFDCILLDAQLDSGFFSHQFCVFVVPKLCTLGWMLSFSEEQWLIVESCGTARLLMVMLDSRHTNLNMDEIEELCTYVKKVFSVGYSHDEVDFPVMILGDRLIKQRKTVHQVTSALNGLIVIEDLIYERAGRRFPPKHLTIRRLTIESVVLSEVLVSRERRVGTSNEVEKKKGQATSKTRKKGKHRKSHSHSSGSPGEASSGIMKVHNNYLTSPQHNGIISGLMLFSVHLKRLVKTMVIGLVPLFKTKTLVIGLGAGLLPMFMNNNLPFLDIEVLELDPVMLDVAEQYFDFREDERLKVNITNPIEFIMEKANSHEAFVMESVLWTVKDSLSEEGLYVINLATTSSRLKGQIHSRLKKVFGNVFSLQLEEDEEDSNEVIFALNTDSFINEDHLSEAWDSLATSLEIENQEWRQKLIEASRFIKPL</sequence>
<keyword evidence="2" id="KW-0489">Methyltransferase</keyword>
<dbReference type="PANTHER" id="PTHR12176:SF78">
    <property type="entry name" value="EEF1A LYSINE AND N-TERMINAL METHYLTRANSFERASE"/>
    <property type="match status" value="1"/>
</dbReference>
<evidence type="ECO:0000313" key="8">
    <source>
        <dbReference type="Proteomes" id="UP001318860"/>
    </source>
</evidence>
<keyword evidence="8" id="KW-1185">Reference proteome</keyword>
<organism evidence="7 8">
    <name type="scientific">Rehmannia glutinosa</name>
    <name type="common">Chinese foxglove</name>
    <dbReference type="NCBI Taxonomy" id="99300"/>
    <lineage>
        <taxon>Eukaryota</taxon>
        <taxon>Viridiplantae</taxon>
        <taxon>Streptophyta</taxon>
        <taxon>Embryophyta</taxon>
        <taxon>Tracheophyta</taxon>
        <taxon>Spermatophyta</taxon>
        <taxon>Magnoliopsida</taxon>
        <taxon>eudicotyledons</taxon>
        <taxon>Gunneridae</taxon>
        <taxon>Pentapetalae</taxon>
        <taxon>asterids</taxon>
        <taxon>lamiids</taxon>
        <taxon>Lamiales</taxon>
        <taxon>Orobanchaceae</taxon>
        <taxon>Rehmannieae</taxon>
        <taxon>Rehmannia</taxon>
    </lineage>
</organism>
<dbReference type="PANTHER" id="PTHR12176">
    <property type="entry name" value="SAM-DEPENDENT METHYLTRANSFERASE SUPERFAMILY PROTEIN"/>
    <property type="match status" value="1"/>
</dbReference>
<name>A0ABR0WG33_REHGL</name>
<evidence type="ECO:0000256" key="5">
    <source>
        <dbReference type="SAM" id="MobiDB-lite"/>
    </source>
</evidence>
<evidence type="ECO:0000259" key="6">
    <source>
        <dbReference type="Pfam" id="PF08241"/>
    </source>
</evidence>
<dbReference type="InterPro" id="IPR029063">
    <property type="entry name" value="SAM-dependent_MTases_sf"/>
</dbReference>
<dbReference type="InterPro" id="IPR013216">
    <property type="entry name" value="Methyltransf_11"/>
</dbReference>
<reference evidence="7 8" key="1">
    <citation type="journal article" date="2021" name="Comput. Struct. Biotechnol. J.">
        <title>De novo genome assembly of the potent medicinal plant Rehmannia glutinosa using nanopore technology.</title>
        <authorList>
            <person name="Ma L."/>
            <person name="Dong C."/>
            <person name="Song C."/>
            <person name="Wang X."/>
            <person name="Zheng X."/>
            <person name="Niu Y."/>
            <person name="Chen S."/>
            <person name="Feng W."/>
        </authorList>
    </citation>
    <scope>NUCLEOTIDE SEQUENCE [LARGE SCALE GENOMIC DNA]</scope>
    <source>
        <strain evidence="7">DH-2019</strain>
    </source>
</reference>
<dbReference type="Gene3D" id="3.40.50.150">
    <property type="entry name" value="Vaccinia Virus protein VP39"/>
    <property type="match status" value="2"/>
</dbReference>
<gene>
    <name evidence="7" type="ORF">DH2020_019672</name>
</gene>
<feature type="domain" description="Methyltransferase type 11" evidence="6">
    <location>
        <begin position="82"/>
        <end position="183"/>
    </location>
</feature>
<dbReference type="Proteomes" id="UP001318860">
    <property type="component" value="Unassembled WGS sequence"/>
</dbReference>
<evidence type="ECO:0000256" key="1">
    <source>
        <dbReference type="ARBA" id="ARBA00008361"/>
    </source>
</evidence>
<feature type="region of interest" description="Disordered" evidence="5">
    <location>
        <begin position="469"/>
        <end position="508"/>
    </location>
</feature>
<protein>
    <recommendedName>
        <fullName evidence="6">Methyltransferase type 11 domain-containing protein</fullName>
    </recommendedName>
</protein>
<dbReference type="Pfam" id="PF08241">
    <property type="entry name" value="Methyltransf_11"/>
    <property type="match status" value="1"/>
</dbReference>
<feature type="compositionally biased region" description="Basic residues" evidence="5">
    <location>
        <begin position="485"/>
        <end position="497"/>
    </location>
</feature>
<evidence type="ECO:0000256" key="4">
    <source>
        <dbReference type="ARBA" id="ARBA00023268"/>
    </source>
</evidence>
<dbReference type="CDD" id="cd02440">
    <property type="entry name" value="AdoMet_MTases"/>
    <property type="match status" value="1"/>
</dbReference>
<evidence type="ECO:0000256" key="2">
    <source>
        <dbReference type="ARBA" id="ARBA00022603"/>
    </source>
</evidence>
<feature type="compositionally biased region" description="Basic and acidic residues" evidence="5">
    <location>
        <begin position="469"/>
        <end position="479"/>
    </location>
</feature>
<evidence type="ECO:0000256" key="3">
    <source>
        <dbReference type="ARBA" id="ARBA00022679"/>
    </source>
</evidence>